<feature type="transmembrane region" description="Helical" evidence="6">
    <location>
        <begin position="694"/>
        <end position="720"/>
    </location>
</feature>
<feature type="transmembrane region" description="Helical" evidence="6">
    <location>
        <begin position="785"/>
        <end position="808"/>
    </location>
</feature>
<keyword evidence="2" id="KW-1003">Cell membrane</keyword>
<feature type="transmembrane region" description="Helical" evidence="6">
    <location>
        <begin position="741"/>
        <end position="765"/>
    </location>
</feature>
<gene>
    <name evidence="8" type="ORF">E0H75_40450</name>
</gene>
<accession>A0A4R0IU36</accession>
<dbReference type="Pfam" id="PF02687">
    <property type="entry name" value="FtsX"/>
    <property type="match status" value="2"/>
</dbReference>
<sequence length="818" mass="84326">MLSIAVATLRTRWVSFAGAFLALMLGSAVIAAMVTALAATSTTPFPGPQRFATAPIVVIPRQTVRLTTDGRPVDLTVRRPGGLTPDVVAPLASTGKVIADRTFSAQVAGGPSDQVGHAWSAAAFTPYRLVAGRAPSTAGEIAVGGGDSALVNRQVLLRTDTGRSAYTVTGVTAPVWFEHAVFFTDEEAARISPRVDAVVAYGPVDVVRTSVSGAAQVLTGDARQAAEPDASGGADQLSDAEAMAGTSTVLGVGVAIFVVIATFTVVTDQRRRELALLRTVGATPWQMRQMVMTEAAVVGAVASAFGCVLGSLLSRSLNTWMIDHGVAPPWFTIDFAVLPLLVAFAVGLTSALLGASVASWRSARVRPTAALHDAAVEQRVMTVARWLLSIGLLAAGAYAAGTTIVGEPSRALSVKHYLPTFVLIAGFALLTPVILGPVARLATWPLGHLRAGSMVVRAAALTAGRRTAGMVAPIVVGLGLAASILAVQATADDTVTAELRRSTRADFTVVPSETAVIDPQTVAAIRSVPAADVMVWATTLIHLATVSDTYIDTLDARTVDLATLSAIQKVALVAGSLSQLADDSLIIDQGLARRNSLRVGDQVKAYLPDGSGVILRIAAETKTGVAGETVYLSAVHAVGESPTRVDVMAHPGATPADVGAALRAAVRGHDVQVVPIGVYLDAVRGEQQQETRQAIAVILGIALVYSFIAVANTVVIAASGRRHEIVALSLAGATRRQITRFIAAESLLVVLIGAMLAAGAAATVIACQRAALSRLAANVPLSIPWLLLGEIFAVCTAIATTAAILSALRMLRGGATGP</sequence>
<name>A0A4R0IU36_9ACTN</name>
<feature type="transmembrane region" description="Helical" evidence="6">
    <location>
        <begin position="335"/>
        <end position="360"/>
    </location>
</feature>
<evidence type="ECO:0000256" key="6">
    <source>
        <dbReference type="SAM" id="Phobius"/>
    </source>
</evidence>
<protein>
    <submittedName>
        <fullName evidence="8">ABC transporter permease</fullName>
    </submittedName>
</protein>
<keyword evidence="4 6" id="KW-1133">Transmembrane helix</keyword>
<evidence type="ECO:0000259" key="7">
    <source>
        <dbReference type="Pfam" id="PF02687"/>
    </source>
</evidence>
<keyword evidence="9" id="KW-1185">Reference proteome</keyword>
<evidence type="ECO:0000313" key="9">
    <source>
        <dbReference type="Proteomes" id="UP000293342"/>
    </source>
</evidence>
<dbReference type="InterPro" id="IPR003838">
    <property type="entry name" value="ABC3_permease_C"/>
</dbReference>
<evidence type="ECO:0000256" key="4">
    <source>
        <dbReference type="ARBA" id="ARBA00022989"/>
    </source>
</evidence>
<keyword evidence="3 6" id="KW-0812">Transmembrane</keyword>
<keyword evidence="5 6" id="KW-0472">Membrane</keyword>
<dbReference type="AlphaFoldDB" id="A0A4R0IU36"/>
<dbReference type="GO" id="GO:0005886">
    <property type="term" value="C:plasma membrane"/>
    <property type="evidence" value="ECO:0007669"/>
    <property type="project" value="UniProtKB-SubCell"/>
</dbReference>
<feature type="transmembrane region" description="Helical" evidence="6">
    <location>
        <begin position="467"/>
        <end position="487"/>
    </location>
</feature>
<feature type="transmembrane region" description="Helical" evidence="6">
    <location>
        <begin position="248"/>
        <end position="266"/>
    </location>
</feature>
<reference evidence="8 9" key="1">
    <citation type="submission" date="2019-02" db="EMBL/GenBank/DDBJ databases">
        <title>Kribbella capetownensis sp. nov. and Kribbella speibonae sp. nov., isolated from soil.</title>
        <authorList>
            <person name="Curtis S.M."/>
            <person name="Norton I."/>
            <person name="Everest G.J."/>
            <person name="Meyers P.R."/>
        </authorList>
    </citation>
    <scope>NUCLEOTIDE SEQUENCE [LARGE SCALE GENOMIC DNA]</scope>
    <source>
        <strain evidence="8 9">YM53</strain>
    </source>
</reference>
<evidence type="ECO:0000256" key="2">
    <source>
        <dbReference type="ARBA" id="ARBA00022475"/>
    </source>
</evidence>
<evidence type="ECO:0000256" key="5">
    <source>
        <dbReference type="ARBA" id="ARBA00023136"/>
    </source>
</evidence>
<dbReference type="InterPro" id="IPR038766">
    <property type="entry name" value="Membrane_comp_ABC_pdt"/>
</dbReference>
<proteinExistence type="predicted"/>
<evidence type="ECO:0000256" key="1">
    <source>
        <dbReference type="ARBA" id="ARBA00004651"/>
    </source>
</evidence>
<feature type="domain" description="ABC3 transporter permease C-terminal" evidence="7">
    <location>
        <begin position="249"/>
        <end position="364"/>
    </location>
</feature>
<comment type="subcellular location">
    <subcellularLocation>
        <location evidence="1">Cell membrane</location>
        <topology evidence="1">Multi-pass membrane protein</topology>
    </subcellularLocation>
</comment>
<comment type="caution">
    <text evidence="8">The sequence shown here is derived from an EMBL/GenBank/DDBJ whole genome shotgun (WGS) entry which is preliminary data.</text>
</comment>
<feature type="domain" description="ABC3 transporter permease C-terminal" evidence="7">
    <location>
        <begin position="697"/>
        <end position="812"/>
    </location>
</feature>
<dbReference type="RefSeq" id="WP_131519026.1">
    <property type="nucleotide sequence ID" value="NZ_SJKD01000015.1"/>
</dbReference>
<evidence type="ECO:0000256" key="3">
    <source>
        <dbReference type="ARBA" id="ARBA00022692"/>
    </source>
</evidence>
<dbReference type="OrthoDB" id="3223244at2"/>
<feature type="transmembrane region" description="Helical" evidence="6">
    <location>
        <begin position="295"/>
        <end position="315"/>
    </location>
</feature>
<organism evidence="8 9">
    <name type="scientific">Kribbella capetownensis</name>
    <dbReference type="NCBI Taxonomy" id="1572659"/>
    <lineage>
        <taxon>Bacteria</taxon>
        <taxon>Bacillati</taxon>
        <taxon>Actinomycetota</taxon>
        <taxon>Actinomycetes</taxon>
        <taxon>Propionibacteriales</taxon>
        <taxon>Kribbellaceae</taxon>
        <taxon>Kribbella</taxon>
    </lineage>
</organism>
<dbReference type="PANTHER" id="PTHR30287:SF1">
    <property type="entry name" value="INNER MEMBRANE PROTEIN"/>
    <property type="match status" value="1"/>
</dbReference>
<feature type="transmembrane region" description="Helical" evidence="6">
    <location>
        <begin position="380"/>
        <end position="401"/>
    </location>
</feature>
<dbReference type="PANTHER" id="PTHR30287">
    <property type="entry name" value="MEMBRANE COMPONENT OF PREDICTED ABC SUPERFAMILY METABOLITE UPTAKE TRANSPORTER"/>
    <property type="match status" value="1"/>
</dbReference>
<dbReference type="EMBL" id="SJKD01000015">
    <property type="protein sequence ID" value="TCC37423.1"/>
    <property type="molecule type" value="Genomic_DNA"/>
</dbReference>
<feature type="transmembrane region" description="Helical" evidence="6">
    <location>
        <begin position="421"/>
        <end position="446"/>
    </location>
</feature>
<evidence type="ECO:0000313" key="8">
    <source>
        <dbReference type="EMBL" id="TCC37423.1"/>
    </source>
</evidence>
<dbReference type="Proteomes" id="UP000293342">
    <property type="component" value="Unassembled WGS sequence"/>
</dbReference>